<keyword evidence="4" id="KW-0249">Electron transport</keyword>
<evidence type="ECO:0000256" key="4">
    <source>
        <dbReference type="ARBA" id="ARBA00022982"/>
    </source>
</evidence>
<dbReference type="Pfam" id="PF13370">
    <property type="entry name" value="Fer4_13"/>
    <property type="match status" value="1"/>
</dbReference>
<organism evidence="8">
    <name type="scientific">uncultured Mycobacterium sp</name>
    <dbReference type="NCBI Taxonomy" id="171292"/>
    <lineage>
        <taxon>Bacteria</taxon>
        <taxon>Bacillati</taxon>
        <taxon>Actinomycetota</taxon>
        <taxon>Actinomycetes</taxon>
        <taxon>Mycobacteriales</taxon>
        <taxon>Mycobacteriaceae</taxon>
        <taxon>Mycobacterium</taxon>
        <taxon>environmental samples</taxon>
    </lineage>
</organism>
<keyword evidence="6" id="KW-0411">Iron-sulfur</keyword>
<evidence type="ECO:0000256" key="6">
    <source>
        <dbReference type="ARBA" id="ARBA00023014"/>
    </source>
</evidence>
<evidence type="ECO:0000256" key="5">
    <source>
        <dbReference type="ARBA" id="ARBA00023004"/>
    </source>
</evidence>
<dbReference type="SUPFAM" id="SSF54862">
    <property type="entry name" value="4Fe-4S ferredoxins"/>
    <property type="match status" value="1"/>
</dbReference>
<keyword evidence="7" id="KW-0003">3Fe-4S</keyword>
<keyword evidence="3" id="KW-0479">Metal-binding</keyword>
<evidence type="ECO:0000256" key="3">
    <source>
        <dbReference type="ARBA" id="ARBA00022723"/>
    </source>
</evidence>
<name>A0A1Y5PLZ2_9MYCO</name>
<comment type="cofactor">
    <cofactor evidence="1">
        <name>[3Fe-4S] cluster</name>
        <dbReference type="ChEBI" id="CHEBI:21137"/>
    </cofactor>
</comment>
<reference evidence="8" key="1">
    <citation type="submission" date="2016-03" db="EMBL/GenBank/DDBJ databases">
        <authorList>
            <person name="Ploux O."/>
        </authorList>
    </citation>
    <scope>NUCLEOTIDE SEQUENCE</scope>
    <source>
        <strain evidence="8">UC10</strain>
    </source>
</reference>
<dbReference type="InterPro" id="IPR051269">
    <property type="entry name" value="Fe-S_cluster_ET"/>
</dbReference>
<dbReference type="AlphaFoldDB" id="A0A1Y5PLZ2"/>
<keyword evidence="5" id="KW-0408">Iron</keyword>
<accession>A0A1Y5PLZ2</accession>
<sequence>MSVGQVMRIEVDLGRCTGHGICETIAEDVFEVDDDGSVRIHGDHRPESDRERMQQAVTQCPAAALSLVED</sequence>
<dbReference type="GO" id="GO:0051538">
    <property type="term" value="F:3 iron, 4 sulfur cluster binding"/>
    <property type="evidence" value="ECO:0007669"/>
    <property type="project" value="UniProtKB-KW"/>
</dbReference>
<evidence type="ECO:0000313" key="8">
    <source>
        <dbReference type="EMBL" id="SBS78420.1"/>
    </source>
</evidence>
<dbReference type="PANTHER" id="PTHR36923:SF3">
    <property type="entry name" value="FERREDOXIN"/>
    <property type="match status" value="1"/>
</dbReference>
<dbReference type="PANTHER" id="PTHR36923">
    <property type="entry name" value="FERREDOXIN"/>
    <property type="match status" value="1"/>
</dbReference>
<dbReference type="EMBL" id="FLQS01000053">
    <property type="protein sequence ID" value="SBS78420.1"/>
    <property type="molecule type" value="Genomic_DNA"/>
</dbReference>
<gene>
    <name evidence="8" type="ORF">MHPYR_570020</name>
</gene>
<evidence type="ECO:0000256" key="7">
    <source>
        <dbReference type="ARBA" id="ARBA00023291"/>
    </source>
</evidence>
<evidence type="ECO:0008006" key="9">
    <source>
        <dbReference type="Google" id="ProtNLM"/>
    </source>
</evidence>
<evidence type="ECO:0000256" key="2">
    <source>
        <dbReference type="ARBA" id="ARBA00022448"/>
    </source>
</evidence>
<keyword evidence="2" id="KW-0813">Transport</keyword>
<protein>
    <recommendedName>
        <fullName evidence="9">Ferredoxin</fullName>
    </recommendedName>
</protein>
<dbReference type="Gene3D" id="3.30.70.20">
    <property type="match status" value="1"/>
</dbReference>
<dbReference type="GO" id="GO:0046872">
    <property type="term" value="F:metal ion binding"/>
    <property type="evidence" value="ECO:0007669"/>
    <property type="project" value="UniProtKB-KW"/>
</dbReference>
<evidence type="ECO:0000256" key="1">
    <source>
        <dbReference type="ARBA" id="ARBA00001927"/>
    </source>
</evidence>
<proteinExistence type="predicted"/>